<dbReference type="Proteomes" id="UP000036168">
    <property type="component" value="Unassembled WGS sequence"/>
</dbReference>
<feature type="transmembrane region" description="Helical" evidence="1">
    <location>
        <begin position="73"/>
        <end position="93"/>
    </location>
</feature>
<proteinExistence type="predicted"/>
<sequence>MNSIEKETEKKNVSRDWKIYIIVSTVFILCVLGVSFFEPKFDFNLMVQRLFDALISCVLIVNGMYFLQKNKGIAYVSLFLGIINLGILGTLLLK</sequence>
<dbReference type="AlphaFoldDB" id="A0A0J6EL34"/>
<dbReference type="Proteomes" id="UP001341297">
    <property type="component" value="Unassembled WGS sequence"/>
</dbReference>
<keyword evidence="5" id="KW-1185">Reference proteome</keyword>
<name>A0A0J6EL34_9BACI</name>
<dbReference type="PATRIC" id="fig|1664069.3.peg.5343"/>
<accession>A0A0J6EL34</accession>
<evidence type="ECO:0000313" key="4">
    <source>
        <dbReference type="Proteomes" id="UP000036168"/>
    </source>
</evidence>
<feature type="transmembrane region" description="Helical" evidence="1">
    <location>
        <begin position="49"/>
        <end position="67"/>
    </location>
</feature>
<keyword evidence="1" id="KW-0472">Membrane</keyword>
<accession>A0A0J6EDR5</accession>
<evidence type="ECO:0000313" key="3">
    <source>
        <dbReference type="EMBL" id="MEC0485817.1"/>
    </source>
</evidence>
<feature type="transmembrane region" description="Helical" evidence="1">
    <location>
        <begin position="17"/>
        <end position="37"/>
    </location>
</feature>
<gene>
    <name evidence="2" type="ORF">AB447_203115</name>
    <name evidence="3" type="ORF">P8828_13415</name>
</gene>
<reference evidence="2 4" key="1">
    <citation type="journal article" date="2015" name="Int. J. Syst. Evol. Microbiol.">
        <title>Bacillus glycinifermentans sp. nov., isolated from fermented soybean paste.</title>
        <authorList>
            <person name="Kim S.J."/>
            <person name="Dunlap C.A."/>
            <person name="Kwon S.W."/>
            <person name="Rooney A.P."/>
        </authorList>
    </citation>
    <scope>NUCLEOTIDE SEQUENCE [LARGE SCALE GENOMIC DNA]</scope>
    <source>
        <strain evidence="2 4">GO-13</strain>
    </source>
</reference>
<organism evidence="2 4">
    <name type="scientific">Bacillus glycinifermentans</name>
    <dbReference type="NCBI Taxonomy" id="1664069"/>
    <lineage>
        <taxon>Bacteria</taxon>
        <taxon>Bacillati</taxon>
        <taxon>Bacillota</taxon>
        <taxon>Bacilli</taxon>
        <taxon>Bacillales</taxon>
        <taxon>Bacillaceae</taxon>
        <taxon>Bacillus</taxon>
    </lineage>
</organism>
<dbReference type="EMBL" id="JARRTL010000011">
    <property type="protein sequence ID" value="MEC0485817.1"/>
    <property type="molecule type" value="Genomic_DNA"/>
</dbReference>
<evidence type="ECO:0000313" key="5">
    <source>
        <dbReference type="Proteomes" id="UP001341297"/>
    </source>
</evidence>
<evidence type="ECO:0008006" key="6">
    <source>
        <dbReference type="Google" id="ProtNLM"/>
    </source>
</evidence>
<reference evidence="3 5" key="3">
    <citation type="submission" date="2023-03" db="EMBL/GenBank/DDBJ databases">
        <title>Agriculturally important microbes genome sequencing.</title>
        <authorList>
            <person name="Dunlap C."/>
        </authorList>
    </citation>
    <scope>NUCLEOTIDE SEQUENCE [LARGE SCALE GENOMIC DNA]</scope>
    <source>
        <strain evidence="3 5">CBP-3203</strain>
    </source>
</reference>
<dbReference type="EMBL" id="LECW02000012">
    <property type="protein sequence ID" value="KRT94291.1"/>
    <property type="molecule type" value="Genomic_DNA"/>
</dbReference>
<keyword evidence="1" id="KW-1133">Transmembrane helix</keyword>
<evidence type="ECO:0000256" key="1">
    <source>
        <dbReference type="SAM" id="Phobius"/>
    </source>
</evidence>
<dbReference type="OrthoDB" id="2942687at2"/>
<protein>
    <recommendedName>
        <fullName evidence="6">Group-specific protein</fullName>
    </recommendedName>
</protein>
<evidence type="ECO:0000313" key="2">
    <source>
        <dbReference type="EMBL" id="KRT94291.1"/>
    </source>
</evidence>
<dbReference type="RefSeq" id="WP_048353209.1">
    <property type="nucleotide sequence ID" value="NZ_CP023481.1"/>
</dbReference>
<comment type="caution">
    <text evidence="2">The sequence shown here is derived from an EMBL/GenBank/DDBJ whole genome shotgun (WGS) entry which is preliminary data.</text>
</comment>
<keyword evidence="1" id="KW-0812">Transmembrane</keyword>
<reference evidence="2" key="2">
    <citation type="submission" date="2015-10" db="EMBL/GenBank/DDBJ databases">
        <authorList>
            <person name="Gilbert D.G."/>
        </authorList>
    </citation>
    <scope>NUCLEOTIDE SEQUENCE</scope>
    <source>
        <strain evidence="2">GO-13</strain>
    </source>
</reference>